<dbReference type="eggNOG" id="KOG0907">
    <property type="taxonomic scope" value="Eukaryota"/>
</dbReference>
<dbReference type="CDD" id="cd02947">
    <property type="entry name" value="TRX_family"/>
    <property type="match status" value="1"/>
</dbReference>
<dbReference type="PhylomeDB" id="B4JMA7"/>
<evidence type="ECO:0000313" key="7">
    <source>
        <dbReference type="Proteomes" id="UP000001070"/>
    </source>
</evidence>
<dbReference type="InterPro" id="IPR013766">
    <property type="entry name" value="Thioredoxin_domain"/>
</dbReference>
<protein>
    <recommendedName>
        <fullName evidence="2">Thioredoxin</fullName>
    </recommendedName>
</protein>
<evidence type="ECO:0000256" key="3">
    <source>
        <dbReference type="PIRSR" id="PIRSR000077-1"/>
    </source>
</evidence>
<dbReference type="GO" id="GO:0035041">
    <property type="term" value="P:sperm DNA decondensation"/>
    <property type="evidence" value="ECO:0007669"/>
    <property type="project" value="EnsemblMetazoa"/>
</dbReference>
<dbReference type="GO" id="GO:0005829">
    <property type="term" value="C:cytosol"/>
    <property type="evidence" value="ECO:0007669"/>
    <property type="project" value="EnsemblMetazoa"/>
</dbReference>
<dbReference type="AlphaFoldDB" id="B4JMA7"/>
<dbReference type="PANTHER" id="PTHR46115">
    <property type="entry name" value="THIOREDOXIN-LIKE PROTEIN 1"/>
    <property type="match status" value="1"/>
</dbReference>
<feature type="site" description="Contributes to redox potential value" evidence="3">
    <location>
        <position position="32"/>
    </location>
</feature>
<gene>
    <name evidence="6" type="primary">Dgri\GH24609</name>
    <name evidence="6" type="ORF">Dgri_GH24609</name>
    <name evidence="6" type="ORF">GH24609</name>
</gene>
<feature type="active site" description="Nucleophile" evidence="3">
    <location>
        <position position="31"/>
    </location>
</feature>
<name>B4JMA7_DROGR</name>
<evidence type="ECO:0000259" key="5">
    <source>
        <dbReference type="PROSITE" id="PS51352"/>
    </source>
</evidence>
<evidence type="ECO:0000256" key="4">
    <source>
        <dbReference type="PIRSR" id="PIRSR000077-4"/>
    </source>
</evidence>
<dbReference type="EMBL" id="CH916371">
    <property type="protein sequence ID" value="EDV91868.1"/>
    <property type="molecule type" value="Genomic_DNA"/>
</dbReference>
<feature type="site" description="Deprotonates C-terminal active site Cys" evidence="3">
    <location>
        <position position="25"/>
    </location>
</feature>
<dbReference type="PROSITE" id="PS51352">
    <property type="entry name" value="THIOREDOXIN_2"/>
    <property type="match status" value="1"/>
</dbReference>
<dbReference type="GO" id="GO:0005634">
    <property type="term" value="C:nucleus"/>
    <property type="evidence" value="ECO:0007669"/>
    <property type="project" value="EnsemblMetazoa"/>
</dbReference>
<dbReference type="InterPro" id="IPR036249">
    <property type="entry name" value="Thioredoxin-like_sf"/>
</dbReference>
<keyword evidence="7" id="KW-1185">Reference proteome</keyword>
<comment type="similarity">
    <text evidence="2">Belongs to the thioredoxin family.</text>
</comment>
<evidence type="ECO:0000256" key="1">
    <source>
        <dbReference type="ARBA" id="ARBA00023157"/>
    </source>
</evidence>
<dbReference type="FunCoup" id="B4JMA7">
    <property type="interactions" value="358"/>
</dbReference>
<dbReference type="GO" id="GO:0007143">
    <property type="term" value="P:female meiotic nuclear division"/>
    <property type="evidence" value="ECO:0007669"/>
    <property type="project" value="EnsemblMetazoa"/>
</dbReference>
<dbReference type="OMA" id="MSEFHKR"/>
<dbReference type="HOGENOM" id="CLU_090389_14_1_1"/>
<dbReference type="GeneID" id="6566137"/>
<feature type="disulfide bond" description="Redox-active" evidence="4">
    <location>
        <begin position="31"/>
        <end position="34"/>
    </location>
</feature>
<evidence type="ECO:0000256" key="2">
    <source>
        <dbReference type="PIRNR" id="PIRNR000077"/>
    </source>
</evidence>
<proteinExistence type="inferred from homology"/>
<reference evidence="6 7" key="1">
    <citation type="journal article" date="2007" name="Nature">
        <title>Evolution of genes and genomes on the Drosophila phylogeny.</title>
        <authorList>
            <consortium name="Drosophila 12 Genomes Consortium"/>
            <person name="Clark A.G."/>
            <person name="Eisen M.B."/>
            <person name="Smith D.R."/>
            <person name="Bergman C.M."/>
            <person name="Oliver B."/>
            <person name="Markow T.A."/>
            <person name="Kaufman T.C."/>
            <person name="Kellis M."/>
            <person name="Gelbart W."/>
            <person name="Iyer V.N."/>
            <person name="Pollard D.A."/>
            <person name="Sackton T.B."/>
            <person name="Larracuente A.M."/>
            <person name="Singh N.D."/>
            <person name="Abad J.P."/>
            <person name="Abt D.N."/>
            <person name="Adryan B."/>
            <person name="Aguade M."/>
            <person name="Akashi H."/>
            <person name="Anderson W.W."/>
            <person name="Aquadro C.F."/>
            <person name="Ardell D.H."/>
            <person name="Arguello R."/>
            <person name="Artieri C.G."/>
            <person name="Barbash D.A."/>
            <person name="Barker D."/>
            <person name="Barsanti P."/>
            <person name="Batterham P."/>
            <person name="Batzoglou S."/>
            <person name="Begun D."/>
            <person name="Bhutkar A."/>
            <person name="Blanco E."/>
            <person name="Bosak S.A."/>
            <person name="Bradley R.K."/>
            <person name="Brand A.D."/>
            <person name="Brent M.R."/>
            <person name="Brooks A.N."/>
            <person name="Brown R.H."/>
            <person name="Butlin R.K."/>
            <person name="Caggese C."/>
            <person name="Calvi B.R."/>
            <person name="Bernardo de Carvalho A."/>
            <person name="Caspi A."/>
            <person name="Castrezana S."/>
            <person name="Celniker S.E."/>
            <person name="Chang J.L."/>
            <person name="Chapple C."/>
            <person name="Chatterji S."/>
            <person name="Chinwalla A."/>
            <person name="Civetta A."/>
            <person name="Clifton S.W."/>
            <person name="Comeron J.M."/>
            <person name="Costello J.C."/>
            <person name="Coyne J.A."/>
            <person name="Daub J."/>
            <person name="David R.G."/>
            <person name="Delcher A.L."/>
            <person name="Delehaunty K."/>
            <person name="Do C.B."/>
            <person name="Ebling H."/>
            <person name="Edwards K."/>
            <person name="Eickbush T."/>
            <person name="Evans J.D."/>
            <person name="Filipski A."/>
            <person name="Findeiss S."/>
            <person name="Freyhult E."/>
            <person name="Fulton L."/>
            <person name="Fulton R."/>
            <person name="Garcia A.C."/>
            <person name="Gardiner A."/>
            <person name="Garfield D.A."/>
            <person name="Garvin B.E."/>
            <person name="Gibson G."/>
            <person name="Gilbert D."/>
            <person name="Gnerre S."/>
            <person name="Godfrey J."/>
            <person name="Good R."/>
            <person name="Gotea V."/>
            <person name="Gravely B."/>
            <person name="Greenberg A.J."/>
            <person name="Griffiths-Jones S."/>
            <person name="Gross S."/>
            <person name="Guigo R."/>
            <person name="Gustafson E.A."/>
            <person name="Haerty W."/>
            <person name="Hahn M.W."/>
            <person name="Halligan D.L."/>
            <person name="Halpern A.L."/>
            <person name="Halter G.M."/>
            <person name="Han M.V."/>
            <person name="Heger A."/>
            <person name="Hillier L."/>
            <person name="Hinrichs A.S."/>
            <person name="Holmes I."/>
            <person name="Hoskins R.A."/>
            <person name="Hubisz M.J."/>
            <person name="Hultmark D."/>
            <person name="Huntley M.A."/>
            <person name="Jaffe D.B."/>
            <person name="Jagadeeshan S."/>
            <person name="Jeck W.R."/>
            <person name="Johnson J."/>
            <person name="Jones C.D."/>
            <person name="Jordan W.C."/>
            <person name="Karpen G.H."/>
            <person name="Kataoka E."/>
            <person name="Keightley P.D."/>
            <person name="Kheradpour P."/>
            <person name="Kirkness E.F."/>
            <person name="Koerich L.B."/>
            <person name="Kristiansen K."/>
            <person name="Kudrna D."/>
            <person name="Kulathinal R.J."/>
            <person name="Kumar S."/>
            <person name="Kwok R."/>
            <person name="Lander E."/>
            <person name="Langley C.H."/>
            <person name="Lapoint R."/>
            <person name="Lazzaro B.P."/>
            <person name="Lee S.J."/>
            <person name="Levesque L."/>
            <person name="Li R."/>
            <person name="Lin C.F."/>
            <person name="Lin M.F."/>
            <person name="Lindblad-Toh K."/>
            <person name="Llopart A."/>
            <person name="Long M."/>
            <person name="Low L."/>
            <person name="Lozovsky E."/>
            <person name="Lu J."/>
            <person name="Luo M."/>
            <person name="Machado C.A."/>
            <person name="Makalowski W."/>
            <person name="Marzo M."/>
            <person name="Matsuda M."/>
            <person name="Matzkin L."/>
            <person name="McAllister B."/>
            <person name="McBride C.S."/>
            <person name="McKernan B."/>
            <person name="McKernan K."/>
            <person name="Mendez-Lago M."/>
            <person name="Minx P."/>
            <person name="Mollenhauer M.U."/>
            <person name="Montooth K."/>
            <person name="Mount S.M."/>
            <person name="Mu X."/>
            <person name="Myers E."/>
            <person name="Negre B."/>
            <person name="Newfeld S."/>
            <person name="Nielsen R."/>
            <person name="Noor M.A."/>
            <person name="O'Grady P."/>
            <person name="Pachter L."/>
            <person name="Papaceit M."/>
            <person name="Parisi M.J."/>
            <person name="Parisi M."/>
            <person name="Parts L."/>
            <person name="Pedersen J.S."/>
            <person name="Pesole G."/>
            <person name="Phillippy A.M."/>
            <person name="Ponting C.P."/>
            <person name="Pop M."/>
            <person name="Porcelli D."/>
            <person name="Powell J.R."/>
            <person name="Prohaska S."/>
            <person name="Pruitt K."/>
            <person name="Puig M."/>
            <person name="Quesneville H."/>
            <person name="Ram K.R."/>
            <person name="Rand D."/>
            <person name="Rasmussen M.D."/>
            <person name="Reed L.K."/>
            <person name="Reenan R."/>
            <person name="Reily A."/>
            <person name="Remington K.A."/>
            <person name="Rieger T.T."/>
            <person name="Ritchie M.G."/>
            <person name="Robin C."/>
            <person name="Rogers Y.H."/>
            <person name="Rohde C."/>
            <person name="Rozas J."/>
            <person name="Rubenfield M.J."/>
            <person name="Ruiz A."/>
            <person name="Russo S."/>
            <person name="Salzberg S.L."/>
            <person name="Sanchez-Gracia A."/>
            <person name="Saranga D.J."/>
            <person name="Sato H."/>
            <person name="Schaeffer S.W."/>
            <person name="Schatz M.C."/>
            <person name="Schlenke T."/>
            <person name="Schwartz R."/>
            <person name="Segarra C."/>
            <person name="Singh R.S."/>
            <person name="Sirot L."/>
            <person name="Sirota M."/>
            <person name="Sisneros N.B."/>
            <person name="Smith C.D."/>
            <person name="Smith T.F."/>
            <person name="Spieth J."/>
            <person name="Stage D.E."/>
            <person name="Stark A."/>
            <person name="Stephan W."/>
            <person name="Strausberg R.L."/>
            <person name="Strempel S."/>
            <person name="Sturgill D."/>
            <person name="Sutton G."/>
            <person name="Sutton G.G."/>
            <person name="Tao W."/>
            <person name="Teichmann S."/>
            <person name="Tobari Y.N."/>
            <person name="Tomimura Y."/>
            <person name="Tsolas J.M."/>
            <person name="Valente V.L."/>
            <person name="Venter E."/>
            <person name="Venter J.C."/>
            <person name="Vicario S."/>
            <person name="Vieira F.G."/>
            <person name="Vilella A.J."/>
            <person name="Villasante A."/>
            <person name="Walenz B."/>
            <person name="Wang J."/>
            <person name="Wasserman M."/>
            <person name="Watts T."/>
            <person name="Wilson D."/>
            <person name="Wilson R.K."/>
            <person name="Wing R.A."/>
            <person name="Wolfner M.F."/>
            <person name="Wong A."/>
            <person name="Wong G.K."/>
            <person name="Wu C.I."/>
            <person name="Wu G."/>
            <person name="Yamamoto D."/>
            <person name="Yang H.P."/>
            <person name="Yang S.P."/>
            <person name="Yorke J.A."/>
            <person name="Yoshida K."/>
            <person name="Zdobnov E."/>
            <person name="Zhang P."/>
            <person name="Zhang Y."/>
            <person name="Zimin A.V."/>
            <person name="Baldwin J."/>
            <person name="Abdouelleil A."/>
            <person name="Abdulkadir J."/>
            <person name="Abebe A."/>
            <person name="Abera B."/>
            <person name="Abreu J."/>
            <person name="Acer S.C."/>
            <person name="Aftuck L."/>
            <person name="Alexander A."/>
            <person name="An P."/>
            <person name="Anderson E."/>
            <person name="Anderson S."/>
            <person name="Arachi H."/>
            <person name="Azer M."/>
            <person name="Bachantsang P."/>
            <person name="Barry A."/>
            <person name="Bayul T."/>
            <person name="Berlin A."/>
            <person name="Bessette D."/>
            <person name="Bloom T."/>
            <person name="Blye J."/>
            <person name="Boguslavskiy L."/>
            <person name="Bonnet C."/>
            <person name="Boukhgalter B."/>
            <person name="Bourzgui I."/>
            <person name="Brown A."/>
            <person name="Cahill P."/>
            <person name="Channer S."/>
            <person name="Cheshatsang Y."/>
            <person name="Chuda L."/>
            <person name="Citroen M."/>
            <person name="Collymore A."/>
            <person name="Cooke P."/>
            <person name="Costello M."/>
            <person name="D'Aco K."/>
            <person name="Daza R."/>
            <person name="De Haan G."/>
            <person name="DeGray S."/>
            <person name="DeMaso C."/>
            <person name="Dhargay N."/>
            <person name="Dooley K."/>
            <person name="Dooley E."/>
            <person name="Doricent M."/>
            <person name="Dorje P."/>
            <person name="Dorjee K."/>
            <person name="Dupes A."/>
            <person name="Elong R."/>
            <person name="Falk J."/>
            <person name="Farina A."/>
            <person name="Faro S."/>
            <person name="Ferguson D."/>
            <person name="Fisher S."/>
            <person name="Foley C.D."/>
            <person name="Franke A."/>
            <person name="Friedrich D."/>
            <person name="Gadbois L."/>
            <person name="Gearin G."/>
            <person name="Gearin C.R."/>
            <person name="Giannoukos G."/>
            <person name="Goode T."/>
            <person name="Graham J."/>
            <person name="Grandbois E."/>
            <person name="Grewal S."/>
            <person name="Gyaltsen K."/>
            <person name="Hafez N."/>
            <person name="Hagos B."/>
            <person name="Hall J."/>
            <person name="Henson C."/>
            <person name="Hollinger A."/>
            <person name="Honan T."/>
            <person name="Huard M.D."/>
            <person name="Hughes L."/>
            <person name="Hurhula B."/>
            <person name="Husby M.E."/>
            <person name="Kamat A."/>
            <person name="Kanga B."/>
            <person name="Kashin S."/>
            <person name="Khazanovich D."/>
            <person name="Kisner P."/>
            <person name="Lance K."/>
            <person name="Lara M."/>
            <person name="Lee W."/>
            <person name="Lennon N."/>
            <person name="Letendre F."/>
            <person name="LeVine R."/>
            <person name="Lipovsky A."/>
            <person name="Liu X."/>
            <person name="Liu J."/>
            <person name="Liu S."/>
            <person name="Lokyitsang T."/>
            <person name="Lokyitsang Y."/>
            <person name="Lubonja R."/>
            <person name="Lui A."/>
            <person name="MacDonald P."/>
            <person name="Magnisalis V."/>
            <person name="Maru K."/>
            <person name="Matthews C."/>
            <person name="McCusker W."/>
            <person name="McDonough S."/>
            <person name="Mehta T."/>
            <person name="Meldrim J."/>
            <person name="Meneus L."/>
            <person name="Mihai O."/>
            <person name="Mihalev A."/>
            <person name="Mihova T."/>
            <person name="Mittelman R."/>
            <person name="Mlenga V."/>
            <person name="Montmayeur A."/>
            <person name="Mulrain L."/>
            <person name="Navidi A."/>
            <person name="Naylor J."/>
            <person name="Negash T."/>
            <person name="Nguyen T."/>
            <person name="Nguyen N."/>
            <person name="Nicol R."/>
            <person name="Norbu C."/>
            <person name="Norbu N."/>
            <person name="Novod N."/>
            <person name="O'Neill B."/>
            <person name="Osman S."/>
            <person name="Markiewicz E."/>
            <person name="Oyono O.L."/>
            <person name="Patti C."/>
            <person name="Phunkhang P."/>
            <person name="Pierre F."/>
            <person name="Priest M."/>
            <person name="Raghuraman S."/>
            <person name="Rege F."/>
            <person name="Reyes R."/>
            <person name="Rise C."/>
            <person name="Rogov P."/>
            <person name="Ross K."/>
            <person name="Ryan E."/>
            <person name="Settipalli S."/>
            <person name="Shea T."/>
            <person name="Sherpa N."/>
            <person name="Shi L."/>
            <person name="Shih D."/>
            <person name="Sparrow T."/>
            <person name="Spaulding J."/>
            <person name="Stalker J."/>
            <person name="Stange-Thomann N."/>
            <person name="Stavropoulos S."/>
            <person name="Stone C."/>
            <person name="Strader C."/>
            <person name="Tesfaye S."/>
            <person name="Thomson T."/>
            <person name="Thoulutsang Y."/>
            <person name="Thoulutsang D."/>
            <person name="Topham K."/>
            <person name="Topping I."/>
            <person name="Tsamla T."/>
            <person name="Vassiliev H."/>
            <person name="Vo A."/>
            <person name="Wangchuk T."/>
            <person name="Wangdi T."/>
            <person name="Weiand M."/>
            <person name="Wilkinson J."/>
            <person name="Wilson A."/>
            <person name="Yadav S."/>
            <person name="Young G."/>
            <person name="Yu Q."/>
            <person name="Zembek L."/>
            <person name="Zhong D."/>
            <person name="Zimmer A."/>
            <person name="Zwirko Z."/>
            <person name="Jaffe D.B."/>
            <person name="Alvarez P."/>
            <person name="Brockman W."/>
            <person name="Butler J."/>
            <person name="Chin C."/>
            <person name="Gnerre S."/>
            <person name="Grabherr M."/>
            <person name="Kleber M."/>
            <person name="Mauceli E."/>
            <person name="MacCallum I."/>
        </authorList>
    </citation>
    <scope>NUCLEOTIDE SEQUENCE [LARGE SCALE GENOMIC DNA]</scope>
    <source>
        <strain evidence="7">Tucson 15287-2541.00</strain>
    </source>
</reference>
<dbReference type="PROSITE" id="PS00194">
    <property type="entry name" value="THIOREDOXIN_1"/>
    <property type="match status" value="1"/>
</dbReference>
<organism evidence="7">
    <name type="scientific">Drosophila grimshawi</name>
    <name type="common">Hawaiian fruit fly</name>
    <name type="synonym">Idiomyia grimshawi</name>
    <dbReference type="NCBI Taxonomy" id="7222"/>
    <lineage>
        <taxon>Eukaryota</taxon>
        <taxon>Metazoa</taxon>
        <taxon>Ecdysozoa</taxon>
        <taxon>Arthropoda</taxon>
        <taxon>Hexapoda</taxon>
        <taxon>Insecta</taxon>
        <taxon>Pterygota</taxon>
        <taxon>Neoptera</taxon>
        <taxon>Endopterygota</taxon>
        <taxon>Diptera</taxon>
        <taxon>Brachycera</taxon>
        <taxon>Muscomorpha</taxon>
        <taxon>Ephydroidea</taxon>
        <taxon>Drosophilidae</taxon>
        <taxon>Drosophila</taxon>
        <taxon>Hawaiian Drosophila</taxon>
    </lineage>
</organism>
<sequence>MTNIRSMNDFHKRLCDADDKIVVLDFYATWCGPCKDIEKLVKSLARQYASKAIVLKINVDKYDELVEKYKVRNMPTFVFLKGNRSMGKVIGADDHKLTHMMAKHCK</sequence>
<dbReference type="SUPFAM" id="SSF52833">
    <property type="entry name" value="Thioredoxin-like"/>
    <property type="match status" value="1"/>
</dbReference>
<dbReference type="InterPro" id="IPR005746">
    <property type="entry name" value="Thioredoxin"/>
</dbReference>
<dbReference type="Proteomes" id="UP000001070">
    <property type="component" value="Unassembled WGS sequence"/>
</dbReference>
<feature type="site" description="Contributes to redox potential value" evidence="3">
    <location>
        <position position="33"/>
    </location>
</feature>
<dbReference type="KEGG" id="dgr:6566137"/>
<keyword evidence="4" id="KW-0676">Redox-active center</keyword>
<feature type="active site" description="Nucleophile" evidence="3">
    <location>
        <position position="34"/>
    </location>
</feature>
<dbReference type="GO" id="GO:0015038">
    <property type="term" value="F:glutathione disulfide oxidoreductase activity"/>
    <property type="evidence" value="ECO:0007669"/>
    <property type="project" value="EnsemblMetazoa"/>
</dbReference>
<dbReference type="STRING" id="7222.B4JMA7"/>
<dbReference type="InParanoid" id="B4JMA7"/>
<dbReference type="PIRSF" id="PIRSF000077">
    <property type="entry name" value="Thioredoxin"/>
    <property type="match status" value="1"/>
</dbReference>
<dbReference type="InterPro" id="IPR017937">
    <property type="entry name" value="Thioredoxin_CS"/>
</dbReference>
<dbReference type="Pfam" id="PF00085">
    <property type="entry name" value="Thioredoxin"/>
    <property type="match status" value="1"/>
</dbReference>
<dbReference type="PRINTS" id="PR00421">
    <property type="entry name" value="THIOREDOXIN"/>
</dbReference>
<dbReference type="GO" id="GO:0060322">
    <property type="term" value="P:head development"/>
    <property type="evidence" value="ECO:0007669"/>
    <property type="project" value="EnsemblMetazoa"/>
</dbReference>
<keyword evidence="1 4" id="KW-1015">Disulfide bond</keyword>
<dbReference type="OrthoDB" id="2121326at2759"/>
<dbReference type="Gene3D" id="3.40.30.10">
    <property type="entry name" value="Glutaredoxin"/>
    <property type="match status" value="1"/>
</dbReference>
<feature type="domain" description="Thioredoxin" evidence="5">
    <location>
        <begin position="1"/>
        <end position="106"/>
    </location>
</feature>
<accession>B4JMA7</accession>
<dbReference type="GO" id="GO:0015035">
    <property type="term" value="F:protein-disulfide reductase activity"/>
    <property type="evidence" value="ECO:0007669"/>
    <property type="project" value="EnsemblMetazoa"/>
</dbReference>
<evidence type="ECO:0000313" key="6">
    <source>
        <dbReference type="EMBL" id="EDV91868.1"/>
    </source>
</evidence>